<dbReference type="AlphaFoldDB" id="A0A444RL55"/>
<name>A0A444RL55_VERDA</name>
<comment type="caution">
    <text evidence="1">The sequence shown here is derived from an EMBL/GenBank/DDBJ whole genome shotgun (WGS) entry which is preliminary data.</text>
</comment>
<dbReference type="Proteomes" id="UP000288725">
    <property type="component" value="Unassembled WGS sequence"/>
</dbReference>
<accession>A0A444RL55</accession>
<gene>
    <name evidence="1" type="ORF">VDGE_30712</name>
</gene>
<evidence type="ECO:0000313" key="2">
    <source>
        <dbReference type="Proteomes" id="UP000288725"/>
    </source>
</evidence>
<reference evidence="1 2" key="1">
    <citation type="submission" date="2018-12" db="EMBL/GenBank/DDBJ databases">
        <title>Genome of Verticillium dahliae isolate Getta Getta.</title>
        <authorList>
            <person name="Gardiner D.M."/>
        </authorList>
    </citation>
    <scope>NUCLEOTIDE SEQUENCE [LARGE SCALE GENOMIC DNA]</scope>
    <source>
        <strain evidence="1 2">Getta Getta</strain>
    </source>
</reference>
<proteinExistence type="predicted"/>
<evidence type="ECO:0008006" key="3">
    <source>
        <dbReference type="Google" id="ProtNLM"/>
    </source>
</evidence>
<organism evidence="1 2">
    <name type="scientific">Verticillium dahliae</name>
    <name type="common">Verticillium wilt</name>
    <dbReference type="NCBI Taxonomy" id="27337"/>
    <lineage>
        <taxon>Eukaryota</taxon>
        <taxon>Fungi</taxon>
        <taxon>Dikarya</taxon>
        <taxon>Ascomycota</taxon>
        <taxon>Pezizomycotina</taxon>
        <taxon>Sordariomycetes</taxon>
        <taxon>Hypocreomycetidae</taxon>
        <taxon>Glomerellales</taxon>
        <taxon>Plectosphaerellaceae</taxon>
        <taxon>Verticillium</taxon>
    </lineage>
</organism>
<evidence type="ECO:0000313" key="1">
    <source>
        <dbReference type="EMBL" id="RXG41862.1"/>
    </source>
</evidence>
<dbReference type="EMBL" id="RSDZ01000169">
    <property type="protein sequence ID" value="RXG41862.1"/>
    <property type="molecule type" value="Genomic_DNA"/>
</dbReference>
<protein>
    <recommendedName>
        <fullName evidence="3">Zn(2)-C6 fungal-type domain-containing protein</fullName>
    </recommendedName>
</protein>
<sequence length="75" mass="8367">MTRQIMSPEGRISRRANIATKTGRTNGKACERCHDRKVRCDMLQKVRCGDIGGLWAPSSYQFAGFRCANARASAF</sequence>